<evidence type="ECO:0000256" key="1">
    <source>
        <dbReference type="ARBA" id="ARBA00010641"/>
    </source>
</evidence>
<organism evidence="7 8">
    <name type="scientific">Aporhodopirellula aestuarii</name>
    <dbReference type="NCBI Taxonomy" id="2950107"/>
    <lineage>
        <taxon>Bacteria</taxon>
        <taxon>Pseudomonadati</taxon>
        <taxon>Planctomycetota</taxon>
        <taxon>Planctomycetia</taxon>
        <taxon>Pirellulales</taxon>
        <taxon>Pirellulaceae</taxon>
        <taxon>Aporhodopirellula</taxon>
    </lineage>
</organism>
<dbReference type="InterPro" id="IPR007627">
    <property type="entry name" value="RNA_pol_sigma70_r2"/>
</dbReference>
<feature type="domain" description="RNA polymerase sigma-70 region 2" evidence="5">
    <location>
        <begin position="24"/>
        <end position="83"/>
    </location>
</feature>
<dbReference type="InterPro" id="IPR036388">
    <property type="entry name" value="WH-like_DNA-bd_sf"/>
</dbReference>
<dbReference type="EMBL" id="JAMQBK010000038">
    <property type="protein sequence ID" value="MCM2371784.1"/>
    <property type="molecule type" value="Genomic_DNA"/>
</dbReference>
<evidence type="ECO:0000256" key="4">
    <source>
        <dbReference type="ARBA" id="ARBA00023163"/>
    </source>
</evidence>
<dbReference type="Pfam" id="PF08281">
    <property type="entry name" value="Sigma70_r4_2"/>
    <property type="match status" value="1"/>
</dbReference>
<keyword evidence="3" id="KW-0731">Sigma factor</keyword>
<dbReference type="Pfam" id="PF04542">
    <property type="entry name" value="Sigma70_r2"/>
    <property type="match status" value="1"/>
</dbReference>
<gene>
    <name evidence="7" type="ORF">NB063_14325</name>
</gene>
<reference evidence="7 8" key="1">
    <citation type="journal article" date="2022" name="Syst. Appl. Microbiol.">
        <title>Rhodopirellula aestuarii sp. nov., a novel member of the genus Rhodopirellula isolated from brackish sediments collected in the Tagus River estuary, Portugal.</title>
        <authorList>
            <person name="Vitorino I.R."/>
            <person name="Klimek D."/>
            <person name="Calusinska M."/>
            <person name="Lobo-da-Cunha A."/>
            <person name="Vasconcelos V."/>
            <person name="Lage O.M."/>
        </authorList>
    </citation>
    <scope>NUCLEOTIDE SEQUENCE [LARGE SCALE GENOMIC DNA]</scope>
    <source>
        <strain evidence="7 8">ICT_H3.1</strain>
    </source>
</reference>
<dbReference type="NCBIfam" id="TIGR02989">
    <property type="entry name" value="Sig-70_gvs1"/>
    <property type="match status" value="1"/>
</dbReference>
<evidence type="ECO:0000256" key="2">
    <source>
        <dbReference type="ARBA" id="ARBA00023015"/>
    </source>
</evidence>
<dbReference type="NCBIfam" id="TIGR02937">
    <property type="entry name" value="sigma70-ECF"/>
    <property type="match status" value="1"/>
</dbReference>
<keyword evidence="4" id="KW-0804">Transcription</keyword>
<dbReference type="SUPFAM" id="SSF88946">
    <property type="entry name" value="Sigma2 domain of RNA polymerase sigma factors"/>
    <property type="match status" value="1"/>
</dbReference>
<dbReference type="Gene3D" id="1.10.10.10">
    <property type="entry name" value="Winged helix-like DNA-binding domain superfamily/Winged helix DNA-binding domain"/>
    <property type="match status" value="1"/>
</dbReference>
<name>A0ABT0U529_9BACT</name>
<dbReference type="InterPro" id="IPR014284">
    <property type="entry name" value="RNA_pol_sigma-70_dom"/>
</dbReference>
<dbReference type="Proteomes" id="UP001202961">
    <property type="component" value="Unassembled WGS sequence"/>
</dbReference>
<dbReference type="PANTHER" id="PTHR43133:SF51">
    <property type="entry name" value="RNA POLYMERASE SIGMA FACTOR"/>
    <property type="match status" value="1"/>
</dbReference>
<evidence type="ECO:0000256" key="3">
    <source>
        <dbReference type="ARBA" id="ARBA00023082"/>
    </source>
</evidence>
<comment type="caution">
    <text evidence="7">The sequence shown here is derived from an EMBL/GenBank/DDBJ whole genome shotgun (WGS) entry which is preliminary data.</text>
</comment>
<dbReference type="InterPro" id="IPR013325">
    <property type="entry name" value="RNA_pol_sigma_r2"/>
</dbReference>
<dbReference type="PANTHER" id="PTHR43133">
    <property type="entry name" value="RNA POLYMERASE ECF-TYPE SIGMA FACTO"/>
    <property type="match status" value="1"/>
</dbReference>
<sequence length="177" mass="20594">MNPVSEEKSQEEFVGLLASITTQLMSYIRILAFNNRDDTEEVFQRTCLVLWQKFDQYDREGNFAAWACRMAYFEVLKHREARRKIKLLSDSAVESLADAAFPISEQWSGRRQALSECVEALEEDQAELIKLRYFEGTDVKEIAQSNDRSIHSVYRELSRVHGVLMRCVEMRLLESTS</sequence>
<accession>A0ABT0U529</accession>
<feature type="domain" description="RNA polymerase sigma factor 70 region 4 type 2" evidence="6">
    <location>
        <begin position="111"/>
        <end position="159"/>
    </location>
</feature>
<dbReference type="Gene3D" id="1.10.1740.10">
    <property type="match status" value="1"/>
</dbReference>
<dbReference type="InterPro" id="IPR014331">
    <property type="entry name" value="RNA_pol_sigma70_ECF_RHOBA"/>
</dbReference>
<comment type="similarity">
    <text evidence="1">Belongs to the sigma-70 factor family. ECF subfamily.</text>
</comment>
<dbReference type="InterPro" id="IPR013249">
    <property type="entry name" value="RNA_pol_sigma70_r4_t2"/>
</dbReference>
<evidence type="ECO:0000313" key="7">
    <source>
        <dbReference type="EMBL" id="MCM2371784.1"/>
    </source>
</evidence>
<dbReference type="InterPro" id="IPR039425">
    <property type="entry name" value="RNA_pol_sigma-70-like"/>
</dbReference>
<dbReference type="RefSeq" id="WP_322975208.1">
    <property type="nucleotide sequence ID" value="NZ_JAMQBK010000038.1"/>
</dbReference>
<evidence type="ECO:0000313" key="8">
    <source>
        <dbReference type="Proteomes" id="UP001202961"/>
    </source>
</evidence>
<keyword evidence="2" id="KW-0805">Transcription regulation</keyword>
<dbReference type="InterPro" id="IPR013324">
    <property type="entry name" value="RNA_pol_sigma_r3/r4-like"/>
</dbReference>
<evidence type="ECO:0000259" key="6">
    <source>
        <dbReference type="Pfam" id="PF08281"/>
    </source>
</evidence>
<dbReference type="SUPFAM" id="SSF88659">
    <property type="entry name" value="Sigma3 and sigma4 domains of RNA polymerase sigma factors"/>
    <property type="match status" value="1"/>
</dbReference>
<protein>
    <submittedName>
        <fullName evidence="7">Sigma-70 family RNA polymerase sigma factor</fullName>
    </submittedName>
</protein>
<keyword evidence="8" id="KW-1185">Reference proteome</keyword>
<proteinExistence type="inferred from homology"/>
<evidence type="ECO:0000259" key="5">
    <source>
        <dbReference type="Pfam" id="PF04542"/>
    </source>
</evidence>